<keyword evidence="4" id="KW-1185">Reference proteome</keyword>
<dbReference type="Pfam" id="PF03370">
    <property type="entry name" value="CBM_21"/>
    <property type="match status" value="1"/>
</dbReference>
<gene>
    <name evidence="3" type="ORF">N7450_011696</name>
</gene>
<evidence type="ECO:0000256" key="1">
    <source>
        <dbReference type="SAM" id="MobiDB-lite"/>
    </source>
</evidence>
<dbReference type="GO" id="GO:0008157">
    <property type="term" value="F:protein phosphatase 1 binding"/>
    <property type="evidence" value="ECO:0007669"/>
    <property type="project" value="TreeGrafter"/>
</dbReference>
<dbReference type="InterPro" id="IPR050782">
    <property type="entry name" value="PP1_regulatory_subunit_3"/>
</dbReference>
<organism evidence="3 4">
    <name type="scientific">Penicillium hetheringtonii</name>
    <dbReference type="NCBI Taxonomy" id="911720"/>
    <lineage>
        <taxon>Eukaryota</taxon>
        <taxon>Fungi</taxon>
        <taxon>Dikarya</taxon>
        <taxon>Ascomycota</taxon>
        <taxon>Pezizomycotina</taxon>
        <taxon>Eurotiomycetes</taxon>
        <taxon>Eurotiomycetidae</taxon>
        <taxon>Eurotiales</taxon>
        <taxon>Aspergillaceae</taxon>
        <taxon>Penicillium</taxon>
    </lineage>
</organism>
<feature type="compositionally biased region" description="Polar residues" evidence="1">
    <location>
        <begin position="96"/>
        <end position="114"/>
    </location>
</feature>
<proteinExistence type="predicted"/>
<dbReference type="GO" id="GO:0005979">
    <property type="term" value="P:regulation of glycogen biosynthetic process"/>
    <property type="evidence" value="ECO:0007669"/>
    <property type="project" value="TreeGrafter"/>
</dbReference>
<sequence length="256" mass="28244">MTAVSHLKHTVPEGIIRCKAGSNSDASFHWGDNAPVTKSSPLFEPSPVSATAPTAARRRSCFRVKMDQSQHPSDQNAGASKKVHFHNHDRLEQTRVFSQADAPSSLKSKLSSDTGGTGDMMDTFQPNCDTRICTLNTTSSPPSPSQPVRLQNLELLPSGCKMKGTIAVLNLAFEKKVSVRFTFDDWKTVSDVSAWHYQSLFLSRTIVSDIFTFLIDAESPPLDTDGRLQICVCYQVLDEEFWDNNAGENYVIISNA</sequence>
<dbReference type="Proteomes" id="UP001216150">
    <property type="component" value="Unassembled WGS sequence"/>
</dbReference>
<name>A0AAD6GNI4_9EURO</name>
<reference evidence="3 4" key="1">
    <citation type="journal article" date="2023" name="IMA Fungus">
        <title>Comparative genomic study of the Penicillium genus elucidates a diverse pangenome and 15 lateral gene transfer events.</title>
        <authorList>
            <person name="Petersen C."/>
            <person name="Sorensen T."/>
            <person name="Nielsen M.R."/>
            <person name="Sondergaard T.E."/>
            <person name="Sorensen J.L."/>
            <person name="Fitzpatrick D.A."/>
            <person name="Frisvad J.C."/>
            <person name="Nielsen K.L."/>
        </authorList>
    </citation>
    <scope>NUCLEOTIDE SEQUENCE [LARGE SCALE GENOMIC DNA]</scope>
    <source>
        <strain evidence="3 4">IBT 29057</strain>
    </source>
</reference>
<dbReference type="AlphaFoldDB" id="A0AAD6GNI4"/>
<dbReference type="Gene3D" id="2.60.40.2440">
    <property type="entry name" value="Carbohydrate binding type-21 domain"/>
    <property type="match status" value="1"/>
</dbReference>
<feature type="region of interest" description="Disordered" evidence="1">
    <location>
        <begin position="96"/>
        <end position="121"/>
    </location>
</feature>
<comment type="caution">
    <text evidence="3">The sequence shown here is derived from an EMBL/GenBank/DDBJ whole genome shotgun (WGS) entry which is preliminary data.</text>
</comment>
<feature type="compositionally biased region" description="Low complexity" evidence="1">
    <location>
        <begin position="45"/>
        <end position="55"/>
    </location>
</feature>
<dbReference type="InterPro" id="IPR005036">
    <property type="entry name" value="CBM21_dom"/>
</dbReference>
<evidence type="ECO:0000313" key="3">
    <source>
        <dbReference type="EMBL" id="KAJ5569210.1"/>
    </source>
</evidence>
<accession>A0AAD6GNI4</accession>
<evidence type="ECO:0000313" key="4">
    <source>
        <dbReference type="Proteomes" id="UP001216150"/>
    </source>
</evidence>
<protein>
    <recommendedName>
        <fullName evidence="2">CBM21 domain-containing protein</fullName>
    </recommendedName>
</protein>
<evidence type="ECO:0000259" key="2">
    <source>
        <dbReference type="PROSITE" id="PS51159"/>
    </source>
</evidence>
<dbReference type="EMBL" id="JAQJAC010000010">
    <property type="protein sequence ID" value="KAJ5569210.1"/>
    <property type="molecule type" value="Genomic_DNA"/>
</dbReference>
<feature type="region of interest" description="Disordered" evidence="1">
    <location>
        <begin position="36"/>
        <end position="56"/>
    </location>
</feature>
<dbReference type="InterPro" id="IPR038175">
    <property type="entry name" value="CBM21_dom_sf"/>
</dbReference>
<dbReference type="GO" id="GO:2001069">
    <property type="term" value="F:glycogen binding"/>
    <property type="evidence" value="ECO:0007669"/>
    <property type="project" value="TreeGrafter"/>
</dbReference>
<dbReference type="PROSITE" id="PS51159">
    <property type="entry name" value="CBM21"/>
    <property type="match status" value="1"/>
</dbReference>
<dbReference type="PANTHER" id="PTHR12307">
    <property type="entry name" value="PROTEIN PHOSPHATASE 1 REGULATORY SUBUNIT"/>
    <property type="match status" value="1"/>
</dbReference>
<dbReference type="GO" id="GO:0000164">
    <property type="term" value="C:protein phosphatase type 1 complex"/>
    <property type="evidence" value="ECO:0007669"/>
    <property type="project" value="TreeGrafter"/>
</dbReference>
<dbReference type="PANTHER" id="PTHR12307:SF36">
    <property type="entry name" value="GLYCOGEN-BINDING SUBUNIT 76A"/>
    <property type="match status" value="1"/>
</dbReference>
<feature type="domain" description="CBM21" evidence="2">
    <location>
        <begin position="140"/>
        <end position="253"/>
    </location>
</feature>